<dbReference type="EMBL" id="LVLJ01002329">
    <property type="protein sequence ID" value="OAE25496.1"/>
    <property type="molecule type" value="Genomic_DNA"/>
</dbReference>
<dbReference type="Proteomes" id="UP000077202">
    <property type="component" value="Unassembled WGS sequence"/>
</dbReference>
<keyword evidence="3" id="KW-1185">Reference proteome</keyword>
<sequence>MEGGVPVRQASDLRLEHWRQFADVGMEGGGRSVEAVKTPYPVSNLHIRGNDDDQRPDSSEAQLTRRAENIGNSKKEGARVEKWLESIAGNARFPQFRKCSFPNSDEFVHGANKNYGPIPDVVKLGLAVVD</sequence>
<feature type="region of interest" description="Disordered" evidence="1">
    <location>
        <begin position="43"/>
        <end position="76"/>
    </location>
</feature>
<proteinExistence type="predicted"/>
<evidence type="ECO:0000313" key="2">
    <source>
        <dbReference type="EMBL" id="OAE25496.1"/>
    </source>
</evidence>
<feature type="compositionally biased region" description="Basic and acidic residues" evidence="1">
    <location>
        <begin position="48"/>
        <end position="76"/>
    </location>
</feature>
<dbReference type="AlphaFoldDB" id="A0A176VZY3"/>
<protein>
    <submittedName>
        <fullName evidence="2">Uncharacterized protein</fullName>
    </submittedName>
</protein>
<gene>
    <name evidence="2" type="ORF">AXG93_1543s1120</name>
</gene>
<comment type="caution">
    <text evidence="2">The sequence shown here is derived from an EMBL/GenBank/DDBJ whole genome shotgun (WGS) entry which is preliminary data.</text>
</comment>
<evidence type="ECO:0000313" key="3">
    <source>
        <dbReference type="Proteomes" id="UP000077202"/>
    </source>
</evidence>
<evidence type="ECO:0000256" key="1">
    <source>
        <dbReference type="SAM" id="MobiDB-lite"/>
    </source>
</evidence>
<accession>A0A176VZY3</accession>
<organism evidence="2 3">
    <name type="scientific">Marchantia polymorpha subsp. ruderalis</name>
    <dbReference type="NCBI Taxonomy" id="1480154"/>
    <lineage>
        <taxon>Eukaryota</taxon>
        <taxon>Viridiplantae</taxon>
        <taxon>Streptophyta</taxon>
        <taxon>Embryophyta</taxon>
        <taxon>Marchantiophyta</taxon>
        <taxon>Marchantiopsida</taxon>
        <taxon>Marchantiidae</taxon>
        <taxon>Marchantiales</taxon>
        <taxon>Marchantiaceae</taxon>
        <taxon>Marchantia</taxon>
    </lineage>
</organism>
<name>A0A176VZY3_MARPO</name>
<reference evidence="2" key="1">
    <citation type="submission" date="2016-03" db="EMBL/GenBank/DDBJ databases">
        <title>Mechanisms controlling the formation of the plant cell surface in tip-growing cells are functionally conserved among land plants.</title>
        <authorList>
            <person name="Honkanen S."/>
            <person name="Jones V.A."/>
            <person name="Morieri G."/>
            <person name="Champion C."/>
            <person name="Hetherington A.J."/>
            <person name="Kelly S."/>
            <person name="Saint-Marcoux D."/>
            <person name="Proust H."/>
            <person name="Prescott H."/>
            <person name="Dolan L."/>
        </authorList>
    </citation>
    <scope>NUCLEOTIDE SEQUENCE [LARGE SCALE GENOMIC DNA]</scope>
    <source>
        <tissue evidence="2">Whole gametophyte</tissue>
    </source>
</reference>